<dbReference type="PROSITE" id="PS50858">
    <property type="entry name" value="BSD"/>
    <property type="match status" value="1"/>
</dbReference>
<dbReference type="AlphaFoldDB" id="A0AAV8Q6Z5"/>
<dbReference type="Proteomes" id="UP001222027">
    <property type="component" value="Unassembled WGS sequence"/>
</dbReference>
<gene>
    <name evidence="3" type="ORF">OPV22_029827</name>
</gene>
<protein>
    <recommendedName>
        <fullName evidence="2">BSD domain-containing protein</fullName>
    </recommendedName>
</protein>
<dbReference type="SUPFAM" id="SSF140383">
    <property type="entry name" value="BSD domain-like"/>
    <property type="match status" value="1"/>
</dbReference>
<sequence>MWPFLRGKRAPKEKVAETRGEGKHGEEDSRLQELGVTDRLREFVKTFTVDTFRSFPLHDDQAAHPAGVCAQSNVRNDLTEWQERHATLVLSEVKEIAQLRYVLCPRHLKERQFWRIYFQLVKSYVAPYEMHAIQKARMKKLEMEVEESLIKGAIEVEMAETSHGTGSSMTLISKGNSLLRDDTDRVERASDSSESADTTDAKVLRALVIQDSQVNSKSCKAQYVQVDGLACSVSCSHGLFFLGLESYE</sequence>
<dbReference type="SMART" id="SM00751">
    <property type="entry name" value="BSD"/>
    <property type="match status" value="1"/>
</dbReference>
<dbReference type="PANTHER" id="PTHR31923">
    <property type="entry name" value="BSD DOMAIN-CONTAINING PROTEIN"/>
    <property type="match status" value="1"/>
</dbReference>
<evidence type="ECO:0000313" key="4">
    <source>
        <dbReference type="Proteomes" id="UP001222027"/>
    </source>
</evidence>
<dbReference type="Gene3D" id="1.10.3970.10">
    <property type="entry name" value="BSD domain"/>
    <property type="match status" value="1"/>
</dbReference>
<dbReference type="InterPro" id="IPR005607">
    <property type="entry name" value="BSD_dom"/>
</dbReference>
<organism evidence="3 4">
    <name type="scientific">Ensete ventricosum</name>
    <name type="common">Abyssinian banana</name>
    <name type="synonym">Musa ensete</name>
    <dbReference type="NCBI Taxonomy" id="4639"/>
    <lineage>
        <taxon>Eukaryota</taxon>
        <taxon>Viridiplantae</taxon>
        <taxon>Streptophyta</taxon>
        <taxon>Embryophyta</taxon>
        <taxon>Tracheophyta</taxon>
        <taxon>Spermatophyta</taxon>
        <taxon>Magnoliopsida</taxon>
        <taxon>Liliopsida</taxon>
        <taxon>Zingiberales</taxon>
        <taxon>Musaceae</taxon>
        <taxon>Ensete</taxon>
    </lineage>
</organism>
<proteinExistence type="predicted"/>
<evidence type="ECO:0000313" key="3">
    <source>
        <dbReference type="EMBL" id="KAJ8467275.1"/>
    </source>
</evidence>
<feature type="compositionally biased region" description="Basic and acidic residues" evidence="1">
    <location>
        <begin position="10"/>
        <end position="31"/>
    </location>
</feature>
<dbReference type="InterPro" id="IPR035925">
    <property type="entry name" value="BSD_dom_sf"/>
</dbReference>
<accession>A0AAV8Q6Z5</accession>
<evidence type="ECO:0000259" key="2">
    <source>
        <dbReference type="PROSITE" id="PS50858"/>
    </source>
</evidence>
<comment type="caution">
    <text evidence="3">The sequence shown here is derived from an EMBL/GenBank/DDBJ whole genome shotgun (WGS) entry which is preliminary data.</text>
</comment>
<dbReference type="PANTHER" id="PTHR31923:SF3">
    <property type="entry name" value="BSD DOMAIN-CONTAINING PROTEIN"/>
    <property type="match status" value="1"/>
</dbReference>
<feature type="domain" description="BSD" evidence="2">
    <location>
        <begin position="73"/>
        <end position="125"/>
    </location>
</feature>
<reference evidence="3 4" key="1">
    <citation type="submission" date="2022-12" db="EMBL/GenBank/DDBJ databases">
        <title>Chromosome-scale assembly of the Ensete ventricosum genome.</title>
        <authorList>
            <person name="Dussert Y."/>
            <person name="Stocks J."/>
            <person name="Wendawek A."/>
            <person name="Woldeyes F."/>
            <person name="Nichols R.A."/>
            <person name="Borrell J.S."/>
        </authorList>
    </citation>
    <scope>NUCLEOTIDE SEQUENCE [LARGE SCALE GENOMIC DNA]</scope>
    <source>
        <strain evidence="4">cv. Maze</strain>
        <tissue evidence="3">Seeds</tissue>
    </source>
</reference>
<dbReference type="Pfam" id="PF03909">
    <property type="entry name" value="BSD"/>
    <property type="match status" value="1"/>
</dbReference>
<dbReference type="EMBL" id="JAQQAF010000008">
    <property type="protein sequence ID" value="KAJ8467275.1"/>
    <property type="molecule type" value="Genomic_DNA"/>
</dbReference>
<evidence type="ECO:0000256" key="1">
    <source>
        <dbReference type="SAM" id="MobiDB-lite"/>
    </source>
</evidence>
<feature type="region of interest" description="Disordered" evidence="1">
    <location>
        <begin position="1"/>
        <end position="31"/>
    </location>
</feature>
<name>A0AAV8Q6Z5_ENSVE</name>
<keyword evidence="4" id="KW-1185">Reference proteome</keyword>